<dbReference type="Pfam" id="PF02229">
    <property type="entry name" value="PC4"/>
    <property type="match status" value="2"/>
</dbReference>
<name>A0A6P4ZE75_BRABE</name>
<comment type="function">
    <text evidence="8">General coactivator that functions cooperatively with TAFs and mediates functional interactions between upstream activators and the general transcriptional machinery. May be involved in stabilizing the multiprotein transcription complex. Binds single-stranded DNA. Also binds, in vitro, non-specifically to double-stranded DNA (ds DNA).</text>
</comment>
<feature type="domain" description="Transcriptional coactivator p15 (PC4) C-terminal" evidence="11">
    <location>
        <begin position="157"/>
        <end position="210"/>
    </location>
</feature>
<sequence>MAATDFISNWLNQPIYQGHLYTDATTQTPPPRDEPSADASPYSTASFPADPVPSPKPKIHISSGNDGAEIRFPLGENVFATAGHYKGKATLAMRYFYRPRPDQEDVWKGGKKGVVLTPEQWRTLKRNMSGVSAALLACTFAAMPYDTTMFSPRRFHLGNLTYAIVEVFKGSAVVAIREFYRRSPEDGDNLLPGKRGLNLSAEQWKELQEHSEKMDAVLEAVAENTMVLTDKLLSDIAGL</sequence>
<dbReference type="Gene3D" id="2.30.31.10">
    <property type="entry name" value="Transcriptional Coactivator Pc4, Chain A"/>
    <property type="match status" value="2"/>
</dbReference>
<dbReference type="InterPro" id="IPR003173">
    <property type="entry name" value="PC4_C"/>
</dbReference>
<dbReference type="GO" id="GO:0003713">
    <property type="term" value="F:transcription coactivator activity"/>
    <property type="evidence" value="ECO:0007669"/>
    <property type="project" value="InterPro"/>
</dbReference>
<dbReference type="InterPro" id="IPR009044">
    <property type="entry name" value="ssDNA-bd_transcriptional_reg"/>
</dbReference>
<evidence type="ECO:0000256" key="5">
    <source>
        <dbReference type="ARBA" id="ARBA00023125"/>
    </source>
</evidence>
<dbReference type="GO" id="GO:0005634">
    <property type="term" value="C:nucleus"/>
    <property type="evidence" value="ECO:0007669"/>
    <property type="project" value="UniProtKB-SubCell"/>
</dbReference>
<feature type="domain" description="Transcriptional coactivator p15 (PC4) C-terminal" evidence="11">
    <location>
        <begin position="72"/>
        <end position="126"/>
    </location>
</feature>
<evidence type="ECO:0000256" key="7">
    <source>
        <dbReference type="ARBA" id="ARBA00023242"/>
    </source>
</evidence>
<comment type="similarity">
    <text evidence="2">Belongs to the transcriptional coactivator PC4 family.</text>
</comment>
<evidence type="ECO:0000256" key="10">
    <source>
        <dbReference type="SAM" id="MobiDB-lite"/>
    </source>
</evidence>
<keyword evidence="7" id="KW-0539">Nucleus</keyword>
<evidence type="ECO:0000259" key="11">
    <source>
        <dbReference type="Pfam" id="PF02229"/>
    </source>
</evidence>
<keyword evidence="12" id="KW-1185">Reference proteome</keyword>
<dbReference type="Proteomes" id="UP000515135">
    <property type="component" value="Unplaced"/>
</dbReference>
<evidence type="ECO:0000256" key="9">
    <source>
        <dbReference type="ARBA" id="ARBA00031984"/>
    </source>
</evidence>
<feature type="region of interest" description="Disordered" evidence="10">
    <location>
        <begin position="22"/>
        <end position="63"/>
    </location>
</feature>
<keyword evidence="5" id="KW-0238">DNA-binding</keyword>
<dbReference type="AlphaFoldDB" id="A0A6P4ZE75"/>
<dbReference type="KEGG" id="bbel:109481450"/>
<dbReference type="SUPFAM" id="SSF54447">
    <property type="entry name" value="ssDNA-binding transcriptional regulator domain"/>
    <property type="match status" value="2"/>
</dbReference>
<gene>
    <name evidence="13" type="primary">LOC109481450</name>
</gene>
<evidence type="ECO:0000256" key="6">
    <source>
        <dbReference type="ARBA" id="ARBA00023163"/>
    </source>
</evidence>
<evidence type="ECO:0000313" key="13">
    <source>
        <dbReference type="RefSeq" id="XP_019639595.1"/>
    </source>
</evidence>
<dbReference type="GO" id="GO:0003677">
    <property type="term" value="F:DNA binding"/>
    <property type="evidence" value="ECO:0007669"/>
    <property type="project" value="UniProtKB-KW"/>
</dbReference>
<organism evidence="12 13">
    <name type="scientific">Branchiostoma belcheri</name>
    <name type="common">Amphioxus</name>
    <dbReference type="NCBI Taxonomy" id="7741"/>
    <lineage>
        <taxon>Eukaryota</taxon>
        <taxon>Metazoa</taxon>
        <taxon>Chordata</taxon>
        <taxon>Cephalochordata</taxon>
        <taxon>Leptocardii</taxon>
        <taxon>Amphioxiformes</taxon>
        <taxon>Branchiostomatidae</taxon>
        <taxon>Branchiostoma</taxon>
    </lineage>
</organism>
<evidence type="ECO:0000256" key="3">
    <source>
        <dbReference type="ARBA" id="ARBA00013386"/>
    </source>
</evidence>
<evidence type="ECO:0000313" key="12">
    <source>
        <dbReference type="Proteomes" id="UP000515135"/>
    </source>
</evidence>
<dbReference type="GeneID" id="109481450"/>
<proteinExistence type="inferred from homology"/>
<dbReference type="InterPro" id="IPR045125">
    <property type="entry name" value="Sub1/Tcp4-like"/>
</dbReference>
<evidence type="ECO:0000256" key="8">
    <source>
        <dbReference type="ARBA" id="ARBA00024848"/>
    </source>
</evidence>
<dbReference type="PANTHER" id="PTHR13215">
    <property type="entry name" value="RNA POLYMERASE II TRANSCRIPTIONAL COACTIVATOR"/>
    <property type="match status" value="1"/>
</dbReference>
<evidence type="ECO:0000256" key="2">
    <source>
        <dbReference type="ARBA" id="ARBA00009001"/>
    </source>
</evidence>
<comment type="subcellular location">
    <subcellularLocation>
        <location evidence="1">Nucleus</location>
    </subcellularLocation>
</comment>
<keyword evidence="4" id="KW-0805">Transcription regulation</keyword>
<reference evidence="13" key="1">
    <citation type="submission" date="2025-08" db="UniProtKB">
        <authorList>
            <consortium name="RefSeq"/>
        </authorList>
    </citation>
    <scope>IDENTIFICATION</scope>
    <source>
        <tissue evidence="13">Gonad</tissue>
    </source>
</reference>
<accession>A0A6P4ZE75</accession>
<evidence type="ECO:0000256" key="1">
    <source>
        <dbReference type="ARBA" id="ARBA00004123"/>
    </source>
</evidence>
<keyword evidence="6" id="KW-0804">Transcription</keyword>
<protein>
    <recommendedName>
        <fullName evidence="3">Activated RNA polymerase II transcriptional coactivator p15</fullName>
    </recommendedName>
    <alternativeName>
        <fullName evidence="9">SUB1 homolog</fullName>
    </alternativeName>
</protein>
<evidence type="ECO:0000256" key="4">
    <source>
        <dbReference type="ARBA" id="ARBA00023015"/>
    </source>
</evidence>
<dbReference type="GO" id="GO:0060261">
    <property type="term" value="P:positive regulation of transcription initiation by RNA polymerase II"/>
    <property type="evidence" value="ECO:0007669"/>
    <property type="project" value="InterPro"/>
</dbReference>
<dbReference type="OrthoDB" id="2505440at2759"/>
<dbReference type="RefSeq" id="XP_019639595.1">
    <property type="nucleotide sequence ID" value="XM_019784036.1"/>
</dbReference>